<sequence>MKYYLVALFNKESYSSIEEIQRSICRKYKLYRNIPALHITLEVVGDPDMEKLSKIVGDILKPYKKFKVEINGDVCFEHPYKSINLKIENKGYIIRLARKINESLKLHGFDVRENIDNLGLHISLANVNFASRQWSSKEYAASCESNKKQNFYKMGVIDRIELWKPINNKKDIVVKTFELREF</sequence>
<name>A0A7Y0EEX3_9CLOT</name>
<protein>
    <submittedName>
        <fullName evidence="1">2'-5' RNA ligase family protein</fullName>
    </submittedName>
</protein>
<dbReference type="Pfam" id="PF13563">
    <property type="entry name" value="2_5_RNA_ligase2"/>
    <property type="match status" value="1"/>
</dbReference>
<dbReference type="EMBL" id="JABBNI010000010">
    <property type="protein sequence ID" value="NMM62123.1"/>
    <property type="molecule type" value="Genomic_DNA"/>
</dbReference>
<dbReference type="InterPro" id="IPR009097">
    <property type="entry name" value="Cyclic_Pdiesterase"/>
</dbReference>
<dbReference type="GO" id="GO:0016874">
    <property type="term" value="F:ligase activity"/>
    <property type="evidence" value="ECO:0007669"/>
    <property type="project" value="UniProtKB-KW"/>
</dbReference>
<proteinExistence type="predicted"/>
<keyword evidence="2" id="KW-1185">Reference proteome</keyword>
<comment type="caution">
    <text evidence="1">The sequence shown here is derived from an EMBL/GenBank/DDBJ whole genome shotgun (WGS) entry which is preliminary data.</text>
</comment>
<dbReference type="Proteomes" id="UP000537131">
    <property type="component" value="Unassembled WGS sequence"/>
</dbReference>
<evidence type="ECO:0000313" key="2">
    <source>
        <dbReference type="Proteomes" id="UP000537131"/>
    </source>
</evidence>
<dbReference type="AlphaFoldDB" id="A0A7Y0EEX3"/>
<accession>A0A7Y0EEX3</accession>
<dbReference type="Gene3D" id="3.90.1140.10">
    <property type="entry name" value="Cyclic phosphodiesterase"/>
    <property type="match status" value="1"/>
</dbReference>
<dbReference type="RefSeq" id="WP_169296729.1">
    <property type="nucleotide sequence ID" value="NZ_JABBNI010000010.1"/>
</dbReference>
<organism evidence="1 2">
    <name type="scientific">Clostridium muellerianum</name>
    <dbReference type="NCBI Taxonomy" id="2716538"/>
    <lineage>
        <taxon>Bacteria</taxon>
        <taxon>Bacillati</taxon>
        <taxon>Bacillota</taxon>
        <taxon>Clostridia</taxon>
        <taxon>Eubacteriales</taxon>
        <taxon>Clostridiaceae</taxon>
        <taxon>Clostridium</taxon>
    </lineage>
</organism>
<dbReference type="SUPFAM" id="SSF55144">
    <property type="entry name" value="LigT-like"/>
    <property type="match status" value="1"/>
</dbReference>
<reference evidence="1 2" key="1">
    <citation type="submission" date="2020-06" db="EMBL/GenBank/DDBJ databases">
        <title>Complete Genome Sequence of Clostridium muelleri sp. nov. P21T, an Acid-Alcohol Producing Acetogen Isolated from Old Hay.</title>
        <authorList>
            <person name="Duncan K.E."/>
            <person name="Tanner R.S."/>
        </authorList>
    </citation>
    <scope>NUCLEOTIDE SEQUENCE [LARGE SCALE GENOMIC DNA]</scope>
    <source>
        <strain evidence="1 2">P21</strain>
    </source>
</reference>
<gene>
    <name evidence="1" type="ORF">HBE96_05360</name>
</gene>
<keyword evidence="1" id="KW-0436">Ligase</keyword>
<evidence type="ECO:0000313" key="1">
    <source>
        <dbReference type="EMBL" id="NMM62123.1"/>
    </source>
</evidence>